<feature type="compositionally biased region" description="Polar residues" evidence="6">
    <location>
        <begin position="211"/>
        <end position="222"/>
    </location>
</feature>
<keyword evidence="9" id="KW-1185">Reference proteome</keyword>
<dbReference type="Proteomes" id="UP000267251">
    <property type="component" value="Unassembled WGS sequence"/>
</dbReference>
<feature type="compositionally biased region" description="Low complexity" evidence="6">
    <location>
        <begin position="348"/>
        <end position="429"/>
    </location>
</feature>
<dbReference type="GO" id="GO:0090575">
    <property type="term" value="C:RNA polymerase II transcription regulator complex"/>
    <property type="evidence" value="ECO:0007669"/>
    <property type="project" value="TreeGrafter"/>
</dbReference>
<evidence type="ECO:0000256" key="4">
    <source>
        <dbReference type="ARBA" id="ARBA00023163"/>
    </source>
</evidence>
<evidence type="ECO:0000256" key="3">
    <source>
        <dbReference type="ARBA" id="ARBA00023159"/>
    </source>
</evidence>
<accession>A0A4P9Y4Q1</accession>
<name>A0A4P9Y4Q1_9FUNG</name>
<gene>
    <name evidence="8" type="ORF">BJ684DRAFT_15871</name>
</gene>
<keyword evidence="4" id="KW-0804">Transcription</keyword>
<dbReference type="PANTHER" id="PTHR10328">
    <property type="entry name" value="PROTEIN MAX MYC-ASSOCIATED FACTOR X"/>
    <property type="match status" value="1"/>
</dbReference>
<evidence type="ECO:0000313" key="8">
    <source>
        <dbReference type="EMBL" id="RKP13764.1"/>
    </source>
</evidence>
<dbReference type="InterPro" id="IPR011598">
    <property type="entry name" value="bHLH_dom"/>
</dbReference>
<dbReference type="GO" id="GO:0045944">
    <property type="term" value="P:positive regulation of transcription by RNA polymerase II"/>
    <property type="evidence" value="ECO:0007669"/>
    <property type="project" value="TreeGrafter"/>
</dbReference>
<keyword evidence="5" id="KW-0539">Nucleus</keyword>
<evidence type="ECO:0000256" key="2">
    <source>
        <dbReference type="ARBA" id="ARBA00023125"/>
    </source>
</evidence>
<keyword evidence="1" id="KW-0805">Transcription regulation</keyword>
<feature type="region of interest" description="Disordered" evidence="6">
    <location>
        <begin position="211"/>
        <end position="238"/>
    </location>
</feature>
<feature type="domain" description="BHLH" evidence="7">
    <location>
        <begin position="469"/>
        <end position="522"/>
    </location>
</feature>
<sequence>MNHDAYKDLSNLYMDIPGSEDTAMAGTLPTAPNTATNTSSATTFPTPTTSTAFPTHASPYAFTASDDTFLTPLISPAFEPSPHLNPDLLLSPLVSPALAATPQDLATLNAMTERWNSALASLASSPVFQPSTSSASSITIPHAPSMGAFTLSTSSLPGDATPHPHTAMMEDHMEGVMANDASIGASHSHSHSHSLSHALSGASRDSAALVESSNRKYASRRTSAPLGSLTEKKGAGSSVVTLHQLSPSPATTTSASHAMAPATVMGMRRNAAGAMGRTSSPITPAALMQLQGDNKVKASSSIAATKDLSYRSMTDAAPGDSGAPPDAGMRQEGEEMVAKAGRGRTTHSSSSSSPPPSASKNAPKPSRLSGRSVSAHVSSSATSSPSLAPGMASPMPSPSLAASPAGGPIRTGSSLSGPSPSLKPRLPSGVDEDVARSLAIRSNYSHIRSGKASTLGLDFDPTLSAEMEARRSSHKAAEQKRRDALKHCFQNLRAVVPEAGDEAASKTFLLLKSPLSSSLFFA</sequence>
<evidence type="ECO:0000256" key="5">
    <source>
        <dbReference type="ARBA" id="ARBA00023242"/>
    </source>
</evidence>
<proteinExistence type="predicted"/>
<organism evidence="8 9">
    <name type="scientific">Piptocephalis cylindrospora</name>
    <dbReference type="NCBI Taxonomy" id="1907219"/>
    <lineage>
        <taxon>Eukaryota</taxon>
        <taxon>Fungi</taxon>
        <taxon>Fungi incertae sedis</taxon>
        <taxon>Zoopagomycota</taxon>
        <taxon>Zoopagomycotina</taxon>
        <taxon>Zoopagomycetes</taxon>
        <taxon>Zoopagales</taxon>
        <taxon>Piptocephalidaceae</taxon>
        <taxon>Piptocephalis</taxon>
    </lineage>
</organism>
<dbReference type="PANTHER" id="PTHR10328:SF3">
    <property type="entry name" value="PROTEIN MAX"/>
    <property type="match status" value="1"/>
</dbReference>
<protein>
    <recommendedName>
        <fullName evidence="7">BHLH domain-containing protein</fullName>
    </recommendedName>
</protein>
<feature type="region of interest" description="Disordered" evidence="6">
    <location>
        <begin position="312"/>
        <end position="430"/>
    </location>
</feature>
<reference evidence="9" key="1">
    <citation type="journal article" date="2018" name="Nat. Microbiol.">
        <title>Leveraging single-cell genomics to expand the fungal tree of life.</title>
        <authorList>
            <person name="Ahrendt S.R."/>
            <person name="Quandt C.A."/>
            <person name="Ciobanu D."/>
            <person name="Clum A."/>
            <person name="Salamov A."/>
            <person name="Andreopoulos B."/>
            <person name="Cheng J.F."/>
            <person name="Woyke T."/>
            <person name="Pelin A."/>
            <person name="Henrissat B."/>
            <person name="Reynolds N.K."/>
            <person name="Benny G.L."/>
            <person name="Smith M.E."/>
            <person name="James T.Y."/>
            <person name="Grigoriev I.V."/>
        </authorList>
    </citation>
    <scope>NUCLEOTIDE SEQUENCE [LARGE SCALE GENOMIC DNA]</scope>
</reference>
<dbReference type="GO" id="GO:0003700">
    <property type="term" value="F:DNA-binding transcription factor activity"/>
    <property type="evidence" value="ECO:0007669"/>
    <property type="project" value="TreeGrafter"/>
</dbReference>
<dbReference type="AlphaFoldDB" id="A0A4P9Y4Q1"/>
<keyword evidence="3" id="KW-0010">Activator</keyword>
<dbReference type="Gene3D" id="4.10.280.10">
    <property type="entry name" value="Helix-loop-helix DNA-binding domain"/>
    <property type="match status" value="1"/>
</dbReference>
<dbReference type="InterPro" id="IPR036638">
    <property type="entry name" value="HLH_DNA-bd_sf"/>
</dbReference>
<dbReference type="SUPFAM" id="SSF47459">
    <property type="entry name" value="HLH, helix-loop-helix DNA-binding domain"/>
    <property type="match status" value="1"/>
</dbReference>
<dbReference type="GO" id="GO:0046983">
    <property type="term" value="F:protein dimerization activity"/>
    <property type="evidence" value="ECO:0007669"/>
    <property type="project" value="InterPro"/>
</dbReference>
<evidence type="ECO:0000256" key="6">
    <source>
        <dbReference type="SAM" id="MobiDB-lite"/>
    </source>
</evidence>
<dbReference type="PROSITE" id="PS50888">
    <property type="entry name" value="BHLH"/>
    <property type="match status" value="1"/>
</dbReference>
<evidence type="ECO:0000313" key="9">
    <source>
        <dbReference type="Proteomes" id="UP000267251"/>
    </source>
</evidence>
<feature type="compositionally biased region" description="Low complexity" evidence="6">
    <location>
        <begin position="315"/>
        <end position="328"/>
    </location>
</feature>
<keyword evidence="2" id="KW-0238">DNA-binding</keyword>
<evidence type="ECO:0000259" key="7">
    <source>
        <dbReference type="PROSITE" id="PS50888"/>
    </source>
</evidence>
<dbReference type="OrthoDB" id="5344169at2759"/>
<dbReference type="Pfam" id="PF00010">
    <property type="entry name" value="HLH"/>
    <property type="match status" value="1"/>
</dbReference>
<dbReference type="GO" id="GO:0003677">
    <property type="term" value="F:DNA binding"/>
    <property type="evidence" value="ECO:0007669"/>
    <property type="project" value="UniProtKB-KW"/>
</dbReference>
<dbReference type="EMBL" id="KZ987948">
    <property type="protein sequence ID" value="RKP13764.1"/>
    <property type="molecule type" value="Genomic_DNA"/>
</dbReference>
<evidence type="ECO:0000256" key="1">
    <source>
        <dbReference type="ARBA" id="ARBA00023015"/>
    </source>
</evidence>